<keyword evidence="1" id="KW-0472">Membrane</keyword>
<dbReference type="EMBL" id="JBBGAZ010000011">
    <property type="protein sequence ID" value="MEJ5219737.1"/>
    <property type="molecule type" value="Genomic_DNA"/>
</dbReference>
<proteinExistence type="predicted"/>
<dbReference type="Proteomes" id="UP001368270">
    <property type="component" value="Unassembled WGS sequence"/>
</dbReference>
<name>A0ABU8QJZ0_9RHOB</name>
<keyword evidence="3" id="KW-1185">Reference proteome</keyword>
<keyword evidence="1" id="KW-1133">Transmembrane helix</keyword>
<sequence>MESNSQETLEKLTAEVEKLNQHRFIRIHNSVWRMMLFQLGRGLAFGLGSVLGATIVVSILAWFISQIEFIPLIGNWASEILKQIDTTQ</sequence>
<evidence type="ECO:0000256" key="1">
    <source>
        <dbReference type="SAM" id="Phobius"/>
    </source>
</evidence>
<evidence type="ECO:0000313" key="3">
    <source>
        <dbReference type="Proteomes" id="UP001368270"/>
    </source>
</evidence>
<organism evidence="2 3">
    <name type="scientific">Cognatishimia coralii</name>
    <dbReference type="NCBI Taxonomy" id="3083254"/>
    <lineage>
        <taxon>Bacteria</taxon>
        <taxon>Pseudomonadati</taxon>
        <taxon>Pseudomonadota</taxon>
        <taxon>Alphaproteobacteria</taxon>
        <taxon>Rhodobacterales</taxon>
        <taxon>Paracoccaceae</taxon>
        <taxon>Cognatishimia</taxon>
    </lineage>
</organism>
<dbReference type="RefSeq" id="WP_339404486.1">
    <property type="nucleotide sequence ID" value="NZ_JBBGAZ010000011.1"/>
</dbReference>
<comment type="caution">
    <text evidence="2">The sequence shown here is derived from an EMBL/GenBank/DDBJ whole genome shotgun (WGS) entry which is preliminary data.</text>
</comment>
<feature type="transmembrane region" description="Helical" evidence="1">
    <location>
        <begin position="43"/>
        <end position="64"/>
    </location>
</feature>
<gene>
    <name evidence="2" type="ORF">WG622_15880</name>
</gene>
<reference evidence="2 3" key="1">
    <citation type="submission" date="2024-03" db="EMBL/GenBank/DDBJ databases">
        <title>Cognatishimia coralii sp. nov., a marine bacterium isolated from coral surrounding seawater.</title>
        <authorList>
            <person name="Liu X."/>
            <person name="Liu S."/>
            <person name="Sun H."/>
            <person name="Zhang Y."/>
        </authorList>
    </citation>
    <scope>NUCLEOTIDE SEQUENCE [LARGE SCALE GENOMIC DNA]</scope>
    <source>
        <strain evidence="2 3">D5M38</strain>
    </source>
</reference>
<protein>
    <submittedName>
        <fullName evidence="2">DUF5665 domain-containing protein</fullName>
    </submittedName>
</protein>
<dbReference type="InterPro" id="IPR043723">
    <property type="entry name" value="DUF5665"/>
</dbReference>
<dbReference type="Pfam" id="PF18910">
    <property type="entry name" value="DUF5665"/>
    <property type="match status" value="1"/>
</dbReference>
<keyword evidence="1" id="KW-0812">Transmembrane</keyword>
<evidence type="ECO:0000313" key="2">
    <source>
        <dbReference type="EMBL" id="MEJ5219737.1"/>
    </source>
</evidence>
<accession>A0ABU8QJZ0</accession>